<dbReference type="PIRSF" id="PIRSF005813">
    <property type="entry name" value="MSH2"/>
    <property type="match status" value="1"/>
</dbReference>
<evidence type="ECO:0000256" key="5">
    <source>
        <dbReference type="ARBA" id="ARBA00023254"/>
    </source>
</evidence>
<dbReference type="OrthoDB" id="2596045at2759"/>
<comment type="caution">
    <text evidence="8">The sequence shown here is derived from an EMBL/GenBank/DDBJ whole genome shotgun (WGS) entry which is preliminary data.</text>
</comment>
<evidence type="ECO:0000256" key="6">
    <source>
        <dbReference type="SAM" id="MobiDB-lite"/>
    </source>
</evidence>
<sequence length="673" mass="74120">MPSTMRSQAARTLSARSSAVSDGPHRQIGLASFSFTTGQIFLSLVKDSANYARTLQQLFRRGPQQVLYGCLPSNSIRYGVTEAYESSHSLASRIADQIVDRVDSVSVSTGDDQHGIRLVQDLAADNSRKPSVIISVQDKSATLYATSMLFSWLRQQAVPLRPNSLYIRFETLEGFLFIDHLTARDLELVHSGANCNNITHSLYGVLNRCLTAEGRRALRTGLLQPSNNIAAINSRQNSVEELSNAQEGNLLQGLRRQLSRISDIDIEALAYKFLCLGQNMAGTSRQLQDKMQMLRALWQVLLAVQGLCSVLVSTKTAGLRSCYEILRDTAVEDLCALSQDWVHISREDEDFGKRRTNSYMSRLYMVKDEKSPPLALARRALEEHKQDCLCLAERIGLEQGFQCNLEWRGIRTRLVAIVNCTESVSLPPNAINPSKVGKKLLFSTPELTAINARISKIENSILSLSEPLISDLGKSMLHYIPALYEWAGAIASLDLAGTFAELARTQRGWTRPRFANTIAIRNGRHPLLEQSLGPECVANDVYSVHGSSSFYIIEGPNMSGKSTFLKQIALLTVQAMMGSYIPADQGTVVLHDILLSRLSNEDSMENALSTFASEITTMTMMLGMATRNSLLLVDELGRGTSPQEGIGLSFAIAEALVRAKVREFCCGNAVSGI</sequence>
<dbReference type="AlphaFoldDB" id="A0A1Y1UE23"/>
<dbReference type="InterPro" id="IPR045076">
    <property type="entry name" value="MutS"/>
</dbReference>
<feature type="domain" description="DNA mismatch repair proteins mutS family" evidence="7">
    <location>
        <begin position="629"/>
        <end position="645"/>
    </location>
</feature>
<dbReference type="Pfam" id="PF00488">
    <property type="entry name" value="MutS_V"/>
    <property type="match status" value="1"/>
</dbReference>
<dbReference type="PROSITE" id="PS00486">
    <property type="entry name" value="DNA_MISMATCH_REPAIR_2"/>
    <property type="match status" value="1"/>
</dbReference>
<evidence type="ECO:0000256" key="4">
    <source>
        <dbReference type="ARBA" id="ARBA00023125"/>
    </source>
</evidence>
<dbReference type="PANTHER" id="PTHR11361">
    <property type="entry name" value="DNA MISMATCH REPAIR PROTEIN MUTS FAMILY MEMBER"/>
    <property type="match status" value="1"/>
</dbReference>
<evidence type="ECO:0000256" key="1">
    <source>
        <dbReference type="ARBA" id="ARBA00006271"/>
    </source>
</evidence>
<dbReference type="SUPFAM" id="SSF52540">
    <property type="entry name" value="P-loop containing nucleoside triphosphate hydrolases"/>
    <property type="match status" value="1"/>
</dbReference>
<feature type="region of interest" description="Disordered" evidence="6">
    <location>
        <begin position="1"/>
        <end position="23"/>
    </location>
</feature>
<evidence type="ECO:0000256" key="3">
    <source>
        <dbReference type="ARBA" id="ARBA00022840"/>
    </source>
</evidence>
<dbReference type="InterPro" id="IPR007696">
    <property type="entry name" value="DNA_mismatch_repair_MutS_core"/>
</dbReference>
<dbReference type="InterPro" id="IPR036678">
    <property type="entry name" value="MutS_con_dom_sf"/>
</dbReference>
<dbReference type="RefSeq" id="XP_021869928.1">
    <property type="nucleotide sequence ID" value="XM_022016449.1"/>
</dbReference>
<dbReference type="Gene3D" id="3.40.50.300">
    <property type="entry name" value="P-loop containing nucleotide triphosphate hydrolases"/>
    <property type="match status" value="1"/>
</dbReference>
<feature type="compositionally biased region" description="Polar residues" evidence="6">
    <location>
        <begin position="1"/>
        <end position="20"/>
    </location>
</feature>
<dbReference type="Proteomes" id="UP000193218">
    <property type="component" value="Unassembled WGS sequence"/>
</dbReference>
<evidence type="ECO:0000313" key="8">
    <source>
        <dbReference type="EMBL" id="ORX35764.1"/>
    </source>
</evidence>
<dbReference type="SUPFAM" id="SSF48334">
    <property type="entry name" value="DNA repair protein MutS, domain III"/>
    <property type="match status" value="1"/>
</dbReference>
<dbReference type="InterPro" id="IPR000432">
    <property type="entry name" value="DNA_mismatch_repair_MutS_C"/>
</dbReference>
<dbReference type="GeneID" id="33558258"/>
<dbReference type="GO" id="GO:0005524">
    <property type="term" value="F:ATP binding"/>
    <property type="evidence" value="ECO:0007669"/>
    <property type="project" value="UniProtKB-KW"/>
</dbReference>
<name>A0A1Y1UE23_9TREE</name>
<organism evidence="8 9">
    <name type="scientific">Kockovaella imperatae</name>
    <dbReference type="NCBI Taxonomy" id="4999"/>
    <lineage>
        <taxon>Eukaryota</taxon>
        <taxon>Fungi</taxon>
        <taxon>Dikarya</taxon>
        <taxon>Basidiomycota</taxon>
        <taxon>Agaricomycotina</taxon>
        <taxon>Tremellomycetes</taxon>
        <taxon>Tremellales</taxon>
        <taxon>Cuniculitremaceae</taxon>
        <taxon>Kockovaella</taxon>
    </lineage>
</organism>
<dbReference type="EMBL" id="NBSH01000010">
    <property type="protein sequence ID" value="ORX35764.1"/>
    <property type="molecule type" value="Genomic_DNA"/>
</dbReference>
<dbReference type="InParanoid" id="A0A1Y1UE23"/>
<evidence type="ECO:0000313" key="9">
    <source>
        <dbReference type="Proteomes" id="UP000193218"/>
    </source>
</evidence>
<keyword evidence="2" id="KW-0547">Nucleotide-binding</keyword>
<evidence type="ECO:0000256" key="2">
    <source>
        <dbReference type="ARBA" id="ARBA00022741"/>
    </source>
</evidence>
<dbReference type="InterPro" id="IPR027417">
    <property type="entry name" value="P-loop_NTPase"/>
</dbReference>
<dbReference type="SMART" id="SM00533">
    <property type="entry name" value="MUTSd"/>
    <property type="match status" value="1"/>
</dbReference>
<protein>
    <submittedName>
        <fullName evidence="8">Muts domain V-domain-containing protein</fullName>
    </submittedName>
</protein>
<dbReference type="InterPro" id="IPR036187">
    <property type="entry name" value="DNA_mismatch_repair_MutS_sf"/>
</dbReference>
<dbReference type="Gene3D" id="1.10.1420.10">
    <property type="match status" value="2"/>
</dbReference>
<dbReference type="GO" id="GO:0030983">
    <property type="term" value="F:mismatched DNA binding"/>
    <property type="evidence" value="ECO:0007669"/>
    <property type="project" value="InterPro"/>
</dbReference>
<dbReference type="InterPro" id="IPR011184">
    <property type="entry name" value="DNA_mismatch_repair_Msh2"/>
</dbReference>
<keyword evidence="3" id="KW-0067">ATP-binding</keyword>
<dbReference type="GO" id="GO:0140664">
    <property type="term" value="F:ATP-dependent DNA damage sensor activity"/>
    <property type="evidence" value="ECO:0007669"/>
    <property type="project" value="InterPro"/>
</dbReference>
<keyword evidence="5" id="KW-0469">Meiosis</keyword>
<dbReference type="STRING" id="4999.A0A1Y1UE23"/>
<comment type="similarity">
    <text evidence="1">Belongs to the DNA mismatch repair MutS family.</text>
</comment>
<evidence type="ECO:0000259" key="7">
    <source>
        <dbReference type="PROSITE" id="PS00486"/>
    </source>
</evidence>
<dbReference type="Pfam" id="PF05192">
    <property type="entry name" value="MutS_III"/>
    <property type="match status" value="1"/>
</dbReference>
<proteinExistence type="inferred from homology"/>
<dbReference type="SMART" id="SM00534">
    <property type="entry name" value="MUTSac"/>
    <property type="match status" value="1"/>
</dbReference>
<dbReference type="SUPFAM" id="SSF53150">
    <property type="entry name" value="DNA repair protein MutS, domain II"/>
    <property type="match status" value="1"/>
</dbReference>
<dbReference type="GO" id="GO:0007131">
    <property type="term" value="P:reciprocal meiotic recombination"/>
    <property type="evidence" value="ECO:0007669"/>
    <property type="project" value="TreeGrafter"/>
</dbReference>
<gene>
    <name evidence="8" type="ORF">BD324DRAFT_631573</name>
</gene>
<dbReference type="GO" id="GO:0006298">
    <property type="term" value="P:mismatch repair"/>
    <property type="evidence" value="ECO:0007669"/>
    <property type="project" value="InterPro"/>
</dbReference>
<accession>A0A1Y1UE23</accession>
<keyword evidence="9" id="KW-1185">Reference proteome</keyword>
<keyword evidence="4" id="KW-0238">DNA-binding</keyword>
<reference evidence="8 9" key="1">
    <citation type="submission" date="2017-03" db="EMBL/GenBank/DDBJ databases">
        <title>Widespread Adenine N6-methylation of Active Genes in Fungi.</title>
        <authorList>
            <consortium name="DOE Joint Genome Institute"/>
            <person name="Mondo S.J."/>
            <person name="Dannebaum R.O."/>
            <person name="Kuo R.C."/>
            <person name="Louie K.B."/>
            <person name="Bewick A.J."/>
            <person name="Labutti K."/>
            <person name="Haridas S."/>
            <person name="Kuo A."/>
            <person name="Salamov A."/>
            <person name="Ahrendt S.R."/>
            <person name="Lau R."/>
            <person name="Bowen B.P."/>
            <person name="Lipzen A."/>
            <person name="Sullivan W."/>
            <person name="Andreopoulos W.B."/>
            <person name="Clum A."/>
            <person name="Lindquist E."/>
            <person name="Daum C."/>
            <person name="Northen T.R."/>
            <person name="Ramamoorthy G."/>
            <person name="Schmitz R.J."/>
            <person name="Gryganskyi A."/>
            <person name="Culley D."/>
            <person name="Magnuson J."/>
            <person name="James T.Y."/>
            <person name="O'Malley M.A."/>
            <person name="Stajich J.E."/>
            <person name="Spatafora J.W."/>
            <person name="Visel A."/>
            <person name="Grigoriev I.V."/>
        </authorList>
    </citation>
    <scope>NUCLEOTIDE SEQUENCE [LARGE SCALE GENOMIC DNA]</scope>
    <source>
        <strain evidence="8 9">NRRL Y-17943</strain>
    </source>
</reference>
<dbReference type="GO" id="GO:0005634">
    <property type="term" value="C:nucleus"/>
    <property type="evidence" value="ECO:0007669"/>
    <property type="project" value="TreeGrafter"/>
</dbReference>
<dbReference type="PANTHER" id="PTHR11361:SF21">
    <property type="entry name" value="MUTS PROTEIN HOMOLOG 4"/>
    <property type="match status" value="1"/>
</dbReference>